<reference evidence="2" key="1">
    <citation type="journal article" date="2013" name="Nature">
        <title>Pan genome of the phytoplankton Emiliania underpins its global distribution.</title>
        <authorList>
            <person name="Read B.A."/>
            <person name="Kegel J."/>
            <person name="Klute M.J."/>
            <person name="Kuo A."/>
            <person name="Lefebvre S.C."/>
            <person name="Maumus F."/>
            <person name="Mayer C."/>
            <person name="Miller J."/>
            <person name="Monier A."/>
            <person name="Salamov A."/>
            <person name="Young J."/>
            <person name="Aguilar M."/>
            <person name="Claverie J.M."/>
            <person name="Frickenhaus S."/>
            <person name="Gonzalez K."/>
            <person name="Herman E.K."/>
            <person name="Lin Y.C."/>
            <person name="Napier J."/>
            <person name="Ogata H."/>
            <person name="Sarno A.F."/>
            <person name="Shmutz J."/>
            <person name="Schroeder D."/>
            <person name="de Vargas C."/>
            <person name="Verret F."/>
            <person name="von Dassow P."/>
            <person name="Valentin K."/>
            <person name="Van de Peer Y."/>
            <person name="Wheeler G."/>
            <person name="Dacks J.B."/>
            <person name="Delwiche C.F."/>
            <person name="Dyhrman S.T."/>
            <person name="Glockner G."/>
            <person name="John U."/>
            <person name="Richards T."/>
            <person name="Worden A.Z."/>
            <person name="Zhang X."/>
            <person name="Grigoriev I.V."/>
            <person name="Allen A.E."/>
            <person name="Bidle K."/>
            <person name="Borodovsky M."/>
            <person name="Bowler C."/>
            <person name="Brownlee C."/>
            <person name="Cock J.M."/>
            <person name="Elias M."/>
            <person name="Gladyshev V.N."/>
            <person name="Groth M."/>
            <person name="Guda C."/>
            <person name="Hadaegh A."/>
            <person name="Iglesias-Rodriguez M.D."/>
            <person name="Jenkins J."/>
            <person name="Jones B.M."/>
            <person name="Lawson T."/>
            <person name="Leese F."/>
            <person name="Lindquist E."/>
            <person name="Lobanov A."/>
            <person name="Lomsadze A."/>
            <person name="Malik S.B."/>
            <person name="Marsh M.E."/>
            <person name="Mackinder L."/>
            <person name="Mock T."/>
            <person name="Mueller-Roeber B."/>
            <person name="Pagarete A."/>
            <person name="Parker M."/>
            <person name="Probert I."/>
            <person name="Quesneville H."/>
            <person name="Raines C."/>
            <person name="Rensing S.A."/>
            <person name="Riano-Pachon D.M."/>
            <person name="Richier S."/>
            <person name="Rokitta S."/>
            <person name="Shiraiwa Y."/>
            <person name="Soanes D.M."/>
            <person name="van der Giezen M."/>
            <person name="Wahlund T.M."/>
            <person name="Williams B."/>
            <person name="Wilson W."/>
            <person name="Wolfe G."/>
            <person name="Wurch L.L."/>
        </authorList>
    </citation>
    <scope>NUCLEOTIDE SEQUENCE</scope>
</reference>
<dbReference type="EnsemblProtists" id="EOD31286">
    <property type="protein sequence ID" value="EOD31286"/>
    <property type="gene ID" value="EMIHUDRAFT_365061"/>
</dbReference>
<name>A0A0D3K6A1_EMIH1</name>
<dbReference type="AlphaFoldDB" id="A0A0D3K6A1"/>
<dbReference type="GeneID" id="17276564"/>
<accession>A0A0D3K6A1</accession>
<proteinExistence type="predicted"/>
<evidence type="ECO:0008006" key="3">
    <source>
        <dbReference type="Google" id="ProtNLM"/>
    </source>
</evidence>
<sequence>AAALARSAAAATPPAGAAPPANAPIPPGLRWLVRGQFDSNPCRSTCMLNPVYDLLPRMEWVRASGICQSPSDFAYDEASDSLCCPSPNYCCPNSLASCAHPDAVLFDAISANVSRDAIAQLWPLTQGRPRRWLMTPRSMRYVAGVWRQAAADAEGAARVRTPS</sequence>
<dbReference type="HOGENOM" id="CLU_1631489_0_0_1"/>
<organism evidence="1 2">
    <name type="scientific">Emiliania huxleyi (strain CCMP1516)</name>
    <dbReference type="NCBI Taxonomy" id="280463"/>
    <lineage>
        <taxon>Eukaryota</taxon>
        <taxon>Haptista</taxon>
        <taxon>Haptophyta</taxon>
        <taxon>Prymnesiophyceae</taxon>
        <taxon>Isochrysidales</taxon>
        <taxon>Noelaerhabdaceae</taxon>
        <taxon>Emiliania</taxon>
    </lineage>
</organism>
<dbReference type="KEGG" id="ehx:EMIHUDRAFT_365061"/>
<evidence type="ECO:0000313" key="2">
    <source>
        <dbReference type="Proteomes" id="UP000013827"/>
    </source>
</evidence>
<dbReference type="RefSeq" id="XP_005783715.1">
    <property type="nucleotide sequence ID" value="XM_005783658.1"/>
</dbReference>
<keyword evidence="2" id="KW-1185">Reference proteome</keyword>
<reference evidence="1" key="2">
    <citation type="submission" date="2024-10" db="UniProtKB">
        <authorList>
            <consortium name="EnsemblProtists"/>
        </authorList>
    </citation>
    <scope>IDENTIFICATION</scope>
</reference>
<dbReference type="PaxDb" id="2903-EOD31286"/>
<protein>
    <recommendedName>
        <fullName evidence="3">SREBP regulating gene protein</fullName>
    </recommendedName>
</protein>
<dbReference type="Proteomes" id="UP000013827">
    <property type="component" value="Unassembled WGS sequence"/>
</dbReference>
<evidence type="ECO:0000313" key="1">
    <source>
        <dbReference type="EnsemblProtists" id="EOD31286"/>
    </source>
</evidence>